<evidence type="ECO:0000313" key="3">
    <source>
        <dbReference type="EMBL" id="GEU37550.1"/>
    </source>
</evidence>
<name>A0A6L2JL72_TANCI</name>
<feature type="coiled-coil region" evidence="1">
    <location>
        <begin position="304"/>
        <end position="349"/>
    </location>
</feature>
<reference evidence="3" key="1">
    <citation type="journal article" date="2019" name="Sci. Rep.">
        <title>Draft genome of Tanacetum cinerariifolium, the natural source of mosquito coil.</title>
        <authorList>
            <person name="Yamashiro T."/>
            <person name="Shiraishi A."/>
            <person name="Satake H."/>
            <person name="Nakayama K."/>
        </authorList>
    </citation>
    <scope>NUCLEOTIDE SEQUENCE</scope>
</reference>
<dbReference type="EMBL" id="BKCJ010000943">
    <property type="protein sequence ID" value="GEU37550.1"/>
    <property type="molecule type" value="Genomic_DNA"/>
</dbReference>
<feature type="region of interest" description="Disordered" evidence="2">
    <location>
        <begin position="180"/>
        <end position="226"/>
    </location>
</feature>
<dbReference type="AlphaFoldDB" id="A0A6L2JL72"/>
<evidence type="ECO:0000256" key="2">
    <source>
        <dbReference type="SAM" id="MobiDB-lite"/>
    </source>
</evidence>
<proteinExistence type="predicted"/>
<evidence type="ECO:0008006" key="4">
    <source>
        <dbReference type="Google" id="ProtNLM"/>
    </source>
</evidence>
<feature type="compositionally biased region" description="Low complexity" evidence="2">
    <location>
        <begin position="207"/>
        <end position="226"/>
    </location>
</feature>
<gene>
    <name evidence="3" type="ORF">Tci_009528</name>
</gene>
<keyword evidence="1" id="KW-0175">Coiled coil</keyword>
<feature type="region of interest" description="Disordered" evidence="2">
    <location>
        <begin position="239"/>
        <end position="272"/>
    </location>
</feature>
<sequence length="655" mass="74153">MARLAFCDYHNMIAILEKYEHNTNFHQIVDFVEASHLKYALTINPTVYVSHIRQFWSTARIETTDEGTKILATVDGKPRTIYESSIRINLKLRDEVGISSLPDAELFKNLTLMGYNILPNQKFSFQKATNRVYNFSKMIFDGMVRNVNNKVSKNLMYPRVNSSSFLGRTVPLFESMLITMGEGSGTPTEPHHTPSPEAPQTSPATHSSPSLPPVTTEPLPTIIPTDTPLLRQYTRRARIAQSSALPPVADEPTSPIGDDSQGEACPTDSGLEAKQDRANITKTSTLPSDSTPRVTSLAADEGSMQQKLNELMDLCTRLQRQQDEMASKITAQDLEISALKARIKHLEDRDGGDDDPSREYATIKGMSVETREEAGIERSTNKGSNDTKEMVNVLTSLDAASILTSGVQVSVSPAAEVTTASIPPAGELFTTATMTTPYSRRKEMSIEERIELINDLVKYQDNYAKVLKYQTQQRKPLSKKQQREFYISVLRSHAGWKTKHFKGMQLEEIREKFVPVWKQIEDFVPMGSKEEGERFKRKGLRLEQESVKQVKTSEEVSEEDLKTMMQLVPVEEVYVEALQHFDREDLNQLWALVKETLSIRPATSDKEKELWVELKRLYEPDVEDQLWTYTQALIHDPVEWRLYDSCGVHHVLSGD</sequence>
<evidence type="ECO:0000256" key="1">
    <source>
        <dbReference type="SAM" id="Coils"/>
    </source>
</evidence>
<accession>A0A6L2JL72</accession>
<organism evidence="3">
    <name type="scientific">Tanacetum cinerariifolium</name>
    <name type="common">Dalmatian daisy</name>
    <name type="synonym">Chrysanthemum cinerariifolium</name>
    <dbReference type="NCBI Taxonomy" id="118510"/>
    <lineage>
        <taxon>Eukaryota</taxon>
        <taxon>Viridiplantae</taxon>
        <taxon>Streptophyta</taxon>
        <taxon>Embryophyta</taxon>
        <taxon>Tracheophyta</taxon>
        <taxon>Spermatophyta</taxon>
        <taxon>Magnoliopsida</taxon>
        <taxon>eudicotyledons</taxon>
        <taxon>Gunneridae</taxon>
        <taxon>Pentapetalae</taxon>
        <taxon>asterids</taxon>
        <taxon>campanulids</taxon>
        <taxon>Asterales</taxon>
        <taxon>Asteraceae</taxon>
        <taxon>Asteroideae</taxon>
        <taxon>Anthemideae</taxon>
        <taxon>Anthemidinae</taxon>
        <taxon>Tanacetum</taxon>
    </lineage>
</organism>
<protein>
    <recommendedName>
        <fullName evidence="4">Synaptobrevin, longin-like domain protein</fullName>
    </recommendedName>
</protein>
<comment type="caution">
    <text evidence="3">The sequence shown here is derived from an EMBL/GenBank/DDBJ whole genome shotgun (WGS) entry which is preliminary data.</text>
</comment>